<dbReference type="InterPro" id="IPR002178">
    <property type="entry name" value="PTS_EIIA_type-2_dom"/>
</dbReference>
<feature type="domain" description="PRD" evidence="6">
    <location>
        <begin position="200"/>
        <end position="308"/>
    </location>
</feature>
<dbReference type="PANTHER" id="PTHR30185:SF13">
    <property type="entry name" value="LICABCH OPERON REGULATOR-RELATED"/>
    <property type="match status" value="1"/>
</dbReference>
<reference evidence="7 8" key="1">
    <citation type="submission" date="2020-04" db="EMBL/GenBank/DDBJ databases">
        <authorList>
            <person name="Hitch T.C.A."/>
            <person name="Wylensek D."/>
            <person name="Clavel T."/>
        </authorList>
    </citation>
    <scope>NUCLEOTIDE SEQUENCE [LARGE SCALE GENOMIC DNA]</scope>
    <source>
        <strain evidence="7 8">BSM-383-APC-22F</strain>
    </source>
</reference>
<evidence type="ECO:0000256" key="1">
    <source>
        <dbReference type="ARBA" id="ARBA00022737"/>
    </source>
</evidence>
<comment type="caution">
    <text evidence="7">The sequence shown here is derived from an EMBL/GenBank/DDBJ whole genome shotgun (WGS) entry which is preliminary data.</text>
</comment>
<dbReference type="Proteomes" id="UP000540014">
    <property type="component" value="Unassembled WGS sequence"/>
</dbReference>
<dbReference type="GO" id="GO:0006355">
    <property type="term" value="P:regulation of DNA-templated transcription"/>
    <property type="evidence" value="ECO:0007669"/>
    <property type="project" value="InterPro"/>
</dbReference>
<dbReference type="Pfam" id="PF00359">
    <property type="entry name" value="PTS_EIIA_2"/>
    <property type="match status" value="1"/>
</dbReference>
<keyword evidence="1" id="KW-0677">Repeat</keyword>
<name>A0A7X9NHM0_9FIRM</name>
<dbReference type="SUPFAM" id="SSF63520">
    <property type="entry name" value="PTS-regulatory domain, PRD"/>
    <property type="match status" value="2"/>
</dbReference>
<dbReference type="PROSITE" id="PS51372">
    <property type="entry name" value="PRD_2"/>
    <property type="match status" value="2"/>
</dbReference>
<dbReference type="Pfam" id="PF00874">
    <property type="entry name" value="PRD"/>
    <property type="match status" value="2"/>
</dbReference>
<evidence type="ECO:0000256" key="3">
    <source>
        <dbReference type="ARBA" id="ARBA00023159"/>
    </source>
</evidence>
<dbReference type="InterPro" id="IPR050661">
    <property type="entry name" value="BglG_antiterminators"/>
</dbReference>
<dbReference type="InterPro" id="IPR011608">
    <property type="entry name" value="PRD"/>
</dbReference>
<sequence length="656" mass="76802">MVQRNQKKRNPSSYILKKERRLIQMMTKRQYEILEHLLHHEDEFYSSKTLADLFGISVRTIKTDIKAIKQFSAKQNTFELQTLPSKGTRVVTENSEQAYTAIESSKKQMDQAIKKQQGDRTLTLIQLLLDSTGYVSKYTLFEKLYISESTLYKSIHEVREKLKKYKLSLVYKTNYGYKIEGREIDKRLCMIQNDMIYDNLSPYAISENLGRIYNIVADAFIRFKYQINEQSLQNITTHVALAVHRVKHGNVVEMQEDQDIMDRIEYKISENILNHFLPIYNISVTSFQNETILLTQTILGKGRYWQDNELRSDINEFINQAFILIHQKFSVNYETDETMKLYLALHLIPMFYRIRSRTQLENEMAPEIRQTFPLAYDIAIYFSILLSKHFDLDVSQDEVSFLALYFNYGLEKLNLVNFNKRVLILTTLRKSETVLLRHRILSWFPNQISEVTFADSNSEEYDIENYDAIFSTDDDMDKYKGGITKINIFPDEKDFDRINLAINGYTSIKSILDKFDKVCFFSGSLSSKSQVLKQLCDNAAKKYELPDHFMETIEAREDISPTYFGNHIAVPHPLTPLSKDTFVSVAILDRPIRWDATHMVQLIMLVSVEKNNPKAFQIWHYLSNLVRNDDTLDMILKNPTYEAFIQSLTTSLKDAF</sequence>
<keyword evidence="3" id="KW-0010">Activator</keyword>
<dbReference type="PROSITE" id="PS51094">
    <property type="entry name" value="PTS_EIIA_TYPE_2"/>
    <property type="match status" value="1"/>
</dbReference>
<gene>
    <name evidence="7" type="ORF">HF861_05965</name>
</gene>
<dbReference type="EMBL" id="JABAFR010000012">
    <property type="protein sequence ID" value="NME44430.1"/>
    <property type="molecule type" value="Genomic_DNA"/>
</dbReference>
<protein>
    <submittedName>
        <fullName evidence="7">PTS transporter subunit EIIA</fullName>
    </submittedName>
</protein>
<feature type="domain" description="PTS EIIA type-2" evidence="5">
    <location>
        <begin position="510"/>
        <end position="651"/>
    </location>
</feature>
<dbReference type="InterPro" id="IPR013196">
    <property type="entry name" value="HTH_11"/>
</dbReference>
<evidence type="ECO:0000256" key="2">
    <source>
        <dbReference type="ARBA" id="ARBA00023015"/>
    </source>
</evidence>
<feature type="domain" description="PRD" evidence="6">
    <location>
        <begin position="309"/>
        <end position="416"/>
    </location>
</feature>
<evidence type="ECO:0000259" key="6">
    <source>
        <dbReference type="PROSITE" id="PS51372"/>
    </source>
</evidence>
<organism evidence="7 8">
    <name type="scientific">Faecalicoccus pleomorphus</name>
    <dbReference type="NCBI Taxonomy" id="1323"/>
    <lineage>
        <taxon>Bacteria</taxon>
        <taxon>Bacillati</taxon>
        <taxon>Bacillota</taxon>
        <taxon>Erysipelotrichia</taxon>
        <taxon>Erysipelotrichales</taxon>
        <taxon>Erysipelotrichaceae</taxon>
        <taxon>Faecalicoccus</taxon>
    </lineage>
</organism>
<dbReference type="InterPro" id="IPR016152">
    <property type="entry name" value="PTrfase/Anion_transptr"/>
</dbReference>
<dbReference type="InterPro" id="IPR036388">
    <property type="entry name" value="WH-like_DNA-bd_sf"/>
</dbReference>
<dbReference type="Gene3D" id="3.40.930.10">
    <property type="entry name" value="Mannitol-specific EII, Chain A"/>
    <property type="match status" value="1"/>
</dbReference>
<evidence type="ECO:0000259" key="5">
    <source>
        <dbReference type="PROSITE" id="PS51094"/>
    </source>
</evidence>
<dbReference type="Gene3D" id="1.10.10.10">
    <property type="entry name" value="Winged helix-like DNA-binding domain superfamily/Winged helix DNA-binding domain"/>
    <property type="match status" value="2"/>
</dbReference>
<dbReference type="InterPro" id="IPR007737">
    <property type="entry name" value="Mga_HTH"/>
</dbReference>
<dbReference type="PANTHER" id="PTHR30185">
    <property type="entry name" value="CRYPTIC BETA-GLUCOSIDE BGL OPERON ANTITERMINATOR"/>
    <property type="match status" value="1"/>
</dbReference>
<dbReference type="Pfam" id="PF08279">
    <property type="entry name" value="HTH_11"/>
    <property type="match status" value="1"/>
</dbReference>
<dbReference type="Pfam" id="PF05043">
    <property type="entry name" value="Mga"/>
    <property type="match status" value="1"/>
</dbReference>
<proteinExistence type="predicted"/>
<keyword evidence="2" id="KW-0805">Transcription regulation</keyword>
<dbReference type="SUPFAM" id="SSF55804">
    <property type="entry name" value="Phoshotransferase/anion transport protein"/>
    <property type="match status" value="1"/>
</dbReference>
<accession>A0A7X9NHM0</accession>
<dbReference type="Gene3D" id="1.10.1790.10">
    <property type="entry name" value="PRD domain"/>
    <property type="match status" value="2"/>
</dbReference>
<evidence type="ECO:0000313" key="7">
    <source>
        <dbReference type="EMBL" id="NME44430.1"/>
    </source>
</evidence>
<evidence type="ECO:0000256" key="4">
    <source>
        <dbReference type="ARBA" id="ARBA00023163"/>
    </source>
</evidence>
<dbReference type="AlphaFoldDB" id="A0A7X9NHM0"/>
<dbReference type="InterPro" id="IPR036634">
    <property type="entry name" value="PRD_sf"/>
</dbReference>
<keyword evidence="4" id="KW-0804">Transcription</keyword>
<evidence type="ECO:0000313" key="8">
    <source>
        <dbReference type="Proteomes" id="UP000540014"/>
    </source>
</evidence>